<keyword evidence="1" id="KW-1133">Transmembrane helix</keyword>
<dbReference type="RefSeq" id="WP_054836443.1">
    <property type="nucleotide sequence ID" value="NZ_BBBA01000004.1"/>
</dbReference>
<reference evidence="3" key="3">
    <citation type="submission" date="2020-03" db="EMBL/GenBank/DDBJ databases">
        <title>Sequencing and Assembly of Multiple Reported Metal-Biooxidizing Members of the Extremely Thermoacidophilic Archaeal Family Sulfolobaceae.</title>
        <authorList>
            <person name="Counts J.A."/>
            <person name="Kelly R.M."/>
        </authorList>
    </citation>
    <scope>NUCLEOTIDE SEQUENCE [LARGE SCALE GENOMIC DNA]</scope>
    <source>
        <strain evidence="3">HO1-1</strain>
    </source>
</reference>
<evidence type="ECO:0000313" key="3">
    <source>
        <dbReference type="Proteomes" id="UP000247586"/>
    </source>
</evidence>
<keyword evidence="1" id="KW-0812">Transmembrane</keyword>
<keyword evidence="1" id="KW-0472">Membrane</keyword>
<sequence>MSSGERVEKLVSRRRVFLFSSIVALVFGLDIAPEMHDNPLYAVDDIAMIIIGVIGILLYFLMKRNDEPTLSKLENVYLGIFAVALVLKLTWAVIESRDPGDMADDTPAVLILIAVLANRFL</sequence>
<dbReference type="EMBL" id="CP029287">
    <property type="protein sequence ID" value="AWR99211.1"/>
    <property type="molecule type" value="Genomic_DNA"/>
</dbReference>
<organism evidence="2 3">
    <name type="scientific">Metallosphaera hakonensis JCM 8857 = DSM 7519</name>
    <dbReference type="NCBI Taxonomy" id="1293036"/>
    <lineage>
        <taxon>Archaea</taxon>
        <taxon>Thermoproteota</taxon>
        <taxon>Thermoprotei</taxon>
        <taxon>Sulfolobales</taxon>
        <taxon>Sulfolobaceae</taxon>
        <taxon>Metallosphaera</taxon>
    </lineage>
</organism>
<reference evidence="3" key="2">
    <citation type="submission" date="2020-03" db="EMBL/GenBank/DDBJ databases">
        <title>Complete Genome Sequences of Extremely Thermoacidophilic, Metal-Mobilizing Type-Strain Members of the Archaeal Family Sulfolobaceae: Acidianus brierleyi DSM-1651T, Acidianus sulfidivorans DSM-18786T, Metallosphaera hakonensis DSM-7519T, and Metallosphaera prunae DSM-10039T.</title>
        <authorList>
            <person name="Counts J.A."/>
            <person name="Kelly R.M."/>
        </authorList>
    </citation>
    <scope>NUCLEOTIDE SEQUENCE [LARGE SCALE GENOMIC DNA]</scope>
    <source>
        <strain evidence="3">HO1-1</strain>
    </source>
</reference>
<feature type="transmembrane region" description="Helical" evidence="1">
    <location>
        <begin position="16"/>
        <end position="33"/>
    </location>
</feature>
<feature type="transmembrane region" description="Helical" evidence="1">
    <location>
        <begin position="39"/>
        <end position="61"/>
    </location>
</feature>
<accession>A0A2U9IT16</accession>
<dbReference type="Proteomes" id="UP000247586">
    <property type="component" value="Chromosome"/>
</dbReference>
<dbReference type="OrthoDB" id="44158at2157"/>
<evidence type="ECO:0000256" key="1">
    <source>
        <dbReference type="SAM" id="Phobius"/>
    </source>
</evidence>
<dbReference type="KEGG" id="mhk:DFR87_05290"/>
<feature type="transmembrane region" description="Helical" evidence="1">
    <location>
        <begin position="73"/>
        <end position="94"/>
    </location>
</feature>
<gene>
    <name evidence="2" type="ORF">DFR87_05290</name>
</gene>
<reference evidence="2 3" key="1">
    <citation type="submission" date="2018-05" db="EMBL/GenBank/DDBJ databases">
        <title>Complete Genome Sequences of Extremely Thermoacidophilic, Metal-Mobilizing Type-Strain Members of the Archaeal Family Sulfolobaceae: Acidianus brierleyi DSM-1651T, Acidianus sulfidivorans DSM-18786T, Metallosphaera hakonensis DSM-7519T, and Metallosphaera prunae DSM-10039T.</title>
        <authorList>
            <person name="Counts J.A."/>
            <person name="Kelly R.M."/>
        </authorList>
    </citation>
    <scope>NUCLEOTIDE SEQUENCE [LARGE SCALE GENOMIC DNA]</scope>
    <source>
        <strain evidence="2 3">HO1-1</strain>
    </source>
</reference>
<evidence type="ECO:0000313" key="2">
    <source>
        <dbReference type="EMBL" id="AWR99211.1"/>
    </source>
</evidence>
<proteinExistence type="predicted"/>
<dbReference type="GeneID" id="36834734"/>
<name>A0A2U9IT16_9CREN</name>
<dbReference type="AlphaFoldDB" id="A0A2U9IT16"/>
<keyword evidence="3" id="KW-1185">Reference proteome</keyword>
<protein>
    <submittedName>
        <fullName evidence="2">Uncharacterized protein</fullName>
    </submittedName>
</protein>